<dbReference type="AlphaFoldDB" id="A0A1T4KBX7"/>
<name>A0A1T4KBX7_9ENTE</name>
<gene>
    <name evidence="2" type="ORF">SAMN02745116_00179</name>
</gene>
<evidence type="ECO:0000313" key="3">
    <source>
        <dbReference type="Proteomes" id="UP000190328"/>
    </source>
</evidence>
<organism evidence="2 3">
    <name type="scientific">Pilibacter termitis</name>
    <dbReference type="NCBI Taxonomy" id="263852"/>
    <lineage>
        <taxon>Bacteria</taxon>
        <taxon>Bacillati</taxon>
        <taxon>Bacillota</taxon>
        <taxon>Bacilli</taxon>
        <taxon>Lactobacillales</taxon>
        <taxon>Enterococcaceae</taxon>
        <taxon>Pilibacter</taxon>
    </lineage>
</organism>
<reference evidence="2 3" key="1">
    <citation type="submission" date="2017-02" db="EMBL/GenBank/DDBJ databases">
        <authorList>
            <person name="Peterson S.W."/>
        </authorList>
    </citation>
    <scope>NUCLEOTIDE SEQUENCE [LARGE SCALE GENOMIC DNA]</scope>
    <source>
        <strain evidence="2 3">ATCC BAA-1030</strain>
    </source>
</reference>
<dbReference type="EMBL" id="FUXI01000002">
    <property type="protein sequence ID" value="SJZ39902.1"/>
    <property type="molecule type" value="Genomic_DNA"/>
</dbReference>
<evidence type="ECO:0000256" key="1">
    <source>
        <dbReference type="SAM" id="Phobius"/>
    </source>
</evidence>
<keyword evidence="1" id="KW-0812">Transmembrane</keyword>
<proteinExistence type="predicted"/>
<dbReference type="RefSeq" id="WP_078806157.1">
    <property type="nucleotide sequence ID" value="NZ_FUXI01000002.1"/>
</dbReference>
<evidence type="ECO:0000313" key="2">
    <source>
        <dbReference type="EMBL" id="SJZ39902.1"/>
    </source>
</evidence>
<keyword evidence="1" id="KW-1133">Transmembrane helix</keyword>
<protein>
    <submittedName>
        <fullName evidence="2">Uncharacterized protein</fullName>
    </submittedName>
</protein>
<keyword evidence="3" id="KW-1185">Reference proteome</keyword>
<sequence>MKRLIKSIVLVIIVLALSFILTIYMNTTAKQVEEQGLIQSVSTNCGKVIKTWKISDIRIYKGQSELDFQKRLSSFGK</sequence>
<feature type="transmembrane region" description="Helical" evidence="1">
    <location>
        <begin position="7"/>
        <end position="25"/>
    </location>
</feature>
<dbReference type="Proteomes" id="UP000190328">
    <property type="component" value="Unassembled WGS sequence"/>
</dbReference>
<keyword evidence="1" id="KW-0472">Membrane</keyword>
<accession>A0A1T4KBX7</accession>